<evidence type="ECO:0000256" key="3">
    <source>
        <dbReference type="ARBA" id="ARBA00022448"/>
    </source>
</evidence>
<sequence length="252" mass="27874">MQRKDALIGFWGSLIIHLIIFSLLAWSIVSRANKTDDTANGFHADSLSTNISMEMMMATVMEEPEPVSKPEPEPEPEVKEEIPDPTVAPEPPKPEKPKEEPKKEKPKPKPEKPKREKPKPDRPKADREVNSDSAINSRATTTGPVTTNNPNLMGNGRNTDEASAYRSALRREIERHKRYPQRAKMMRRQGVVTVSFNIGANGNISDARITKSSGNDDLDNSALTAVKNARSIGPRPEGMSASISVPISFKIQ</sequence>
<keyword evidence="4 10" id="KW-1003">Cell membrane</keyword>
<feature type="transmembrane region" description="Helical" evidence="10">
    <location>
        <begin position="7"/>
        <end position="29"/>
    </location>
</feature>
<dbReference type="InterPro" id="IPR051045">
    <property type="entry name" value="TonB-dependent_transducer"/>
</dbReference>
<comment type="subcellular location">
    <subcellularLocation>
        <location evidence="1 10">Cell inner membrane</location>
        <topology evidence="1 10">Single-pass membrane protein</topology>
        <orientation evidence="1 10">Periplasmic side</orientation>
    </subcellularLocation>
</comment>
<dbReference type="Proteomes" id="UP000294702">
    <property type="component" value="Unassembled WGS sequence"/>
</dbReference>
<feature type="compositionally biased region" description="Low complexity" evidence="11">
    <location>
        <begin position="140"/>
        <end position="151"/>
    </location>
</feature>
<dbReference type="RefSeq" id="WP_132689432.1">
    <property type="nucleotide sequence ID" value="NZ_SMFT01000002.1"/>
</dbReference>
<dbReference type="EMBL" id="SMFT01000002">
    <property type="protein sequence ID" value="TCJ98354.1"/>
    <property type="molecule type" value="Genomic_DNA"/>
</dbReference>
<dbReference type="PANTHER" id="PTHR33446:SF2">
    <property type="entry name" value="PROTEIN TONB"/>
    <property type="match status" value="1"/>
</dbReference>
<dbReference type="GO" id="GO:0098797">
    <property type="term" value="C:plasma membrane protein complex"/>
    <property type="evidence" value="ECO:0007669"/>
    <property type="project" value="TreeGrafter"/>
</dbReference>
<reference evidence="13 14" key="1">
    <citation type="submission" date="2019-03" db="EMBL/GenBank/DDBJ databases">
        <title>Genomic Encyclopedia of Type Strains, Phase IV (KMG-IV): sequencing the most valuable type-strain genomes for metagenomic binning, comparative biology and taxonomic classification.</title>
        <authorList>
            <person name="Goeker M."/>
        </authorList>
    </citation>
    <scope>NUCLEOTIDE SEQUENCE [LARGE SCALE GENOMIC DNA]</scope>
    <source>
        <strain evidence="13 14">DSM 15534</strain>
    </source>
</reference>
<feature type="domain" description="TonB C-terminal" evidence="12">
    <location>
        <begin position="164"/>
        <end position="252"/>
    </location>
</feature>
<dbReference type="Pfam" id="PF03544">
    <property type="entry name" value="TonB_C"/>
    <property type="match status" value="1"/>
</dbReference>
<dbReference type="GO" id="GO:0055085">
    <property type="term" value="P:transmembrane transport"/>
    <property type="evidence" value="ECO:0007669"/>
    <property type="project" value="InterPro"/>
</dbReference>
<evidence type="ECO:0000259" key="12">
    <source>
        <dbReference type="PROSITE" id="PS52015"/>
    </source>
</evidence>
<keyword evidence="9 10" id="KW-0472">Membrane</keyword>
<dbReference type="PROSITE" id="PS52015">
    <property type="entry name" value="TONB_CTD"/>
    <property type="match status" value="1"/>
</dbReference>
<dbReference type="InterPro" id="IPR037682">
    <property type="entry name" value="TonB_C"/>
</dbReference>
<comment type="caution">
    <text evidence="13">The sequence shown here is derived from an EMBL/GenBank/DDBJ whole genome shotgun (WGS) entry which is preliminary data.</text>
</comment>
<keyword evidence="8 10" id="KW-1133">Transmembrane helix</keyword>
<evidence type="ECO:0000256" key="6">
    <source>
        <dbReference type="ARBA" id="ARBA00022692"/>
    </source>
</evidence>
<dbReference type="InterPro" id="IPR006260">
    <property type="entry name" value="TonB/TolA_C"/>
</dbReference>
<keyword evidence="10" id="KW-0735">Signal-anchor</keyword>
<keyword evidence="7 10" id="KW-0653">Protein transport</keyword>
<dbReference type="AlphaFoldDB" id="A0A4R1FX81"/>
<accession>A0A4R1FX81</accession>
<dbReference type="SUPFAM" id="SSF74653">
    <property type="entry name" value="TolA/TonB C-terminal domain"/>
    <property type="match status" value="1"/>
</dbReference>
<keyword evidence="14" id="KW-1185">Reference proteome</keyword>
<dbReference type="GO" id="GO:0031992">
    <property type="term" value="F:energy transducer activity"/>
    <property type="evidence" value="ECO:0007669"/>
    <property type="project" value="InterPro"/>
</dbReference>
<dbReference type="NCBIfam" id="TIGR01352">
    <property type="entry name" value="tonB_Cterm"/>
    <property type="match status" value="1"/>
</dbReference>
<feature type="region of interest" description="Disordered" evidence="11">
    <location>
        <begin position="62"/>
        <end position="165"/>
    </location>
</feature>
<evidence type="ECO:0000256" key="7">
    <source>
        <dbReference type="ARBA" id="ARBA00022927"/>
    </source>
</evidence>
<dbReference type="PANTHER" id="PTHR33446">
    <property type="entry name" value="PROTEIN TONB-RELATED"/>
    <property type="match status" value="1"/>
</dbReference>
<dbReference type="PRINTS" id="PR01374">
    <property type="entry name" value="TONBPROTEIN"/>
</dbReference>
<feature type="compositionally biased region" description="Basic and acidic residues" evidence="11">
    <location>
        <begin position="66"/>
        <end position="82"/>
    </location>
</feature>
<dbReference type="GO" id="GO:0015031">
    <property type="term" value="P:protein transport"/>
    <property type="evidence" value="ECO:0007669"/>
    <property type="project" value="UniProtKB-UniRule"/>
</dbReference>
<dbReference type="GO" id="GO:0015891">
    <property type="term" value="P:siderophore transport"/>
    <property type="evidence" value="ECO:0007669"/>
    <property type="project" value="InterPro"/>
</dbReference>
<dbReference type="OrthoDB" id="9115347at2"/>
<evidence type="ECO:0000256" key="10">
    <source>
        <dbReference type="RuleBase" id="RU362123"/>
    </source>
</evidence>
<name>A0A4R1FX81_9PAST</name>
<keyword evidence="5 10" id="KW-0997">Cell inner membrane</keyword>
<organism evidence="13 14">
    <name type="scientific">Volucribacter psittacicida</name>
    <dbReference type="NCBI Taxonomy" id="203482"/>
    <lineage>
        <taxon>Bacteria</taxon>
        <taxon>Pseudomonadati</taxon>
        <taxon>Pseudomonadota</taxon>
        <taxon>Gammaproteobacteria</taxon>
        <taxon>Pasteurellales</taxon>
        <taxon>Pasteurellaceae</taxon>
        <taxon>Volucribacter</taxon>
    </lineage>
</organism>
<dbReference type="GO" id="GO:0030288">
    <property type="term" value="C:outer membrane-bounded periplasmic space"/>
    <property type="evidence" value="ECO:0007669"/>
    <property type="project" value="InterPro"/>
</dbReference>
<protein>
    <recommendedName>
        <fullName evidence="10">Protein TonB</fullName>
    </recommendedName>
</protein>
<dbReference type="InterPro" id="IPR003538">
    <property type="entry name" value="TonB"/>
</dbReference>
<keyword evidence="3 10" id="KW-0813">Transport</keyword>
<evidence type="ECO:0000256" key="1">
    <source>
        <dbReference type="ARBA" id="ARBA00004383"/>
    </source>
</evidence>
<evidence type="ECO:0000256" key="2">
    <source>
        <dbReference type="ARBA" id="ARBA00006555"/>
    </source>
</evidence>
<feature type="compositionally biased region" description="Basic and acidic residues" evidence="11">
    <location>
        <begin position="92"/>
        <end position="130"/>
    </location>
</feature>
<evidence type="ECO:0000313" key="13">
    <source>
        <dbReference type="EMBL" id="TCJ98354.1"/>
    </source>
</evidence>
<evidence type="ECO:0000313" key="14">
    <source>
        <dbReference type="Proteomes" id="UP000294702"/>
    </source>
</evidence>
<gene>
    <name evidence="13" type="ORF">EV694_0746</name>
</gene>
<evidence type="ECO:0000256" key="11">
    <source>
        <dbReference type="SAM" id="MobiDB-lite"/>
    </source>
</evidence>
<comment type="similarity">
    <text evidence="2 10">Belongs to the TonB family.</text>
</comment>
<comment type="function">
    <text evidence="10">Interacts with outer membrane receptor proteins that carry out high-affinity binding and energy dependent uptake into the periplasmic space of specific substrates. It could act to transduce energy from the cytoplasmic membrane to specific energy-requiring processes in the outer membrane, resulting in the release into the periplasm of ligands bound by these outer membrane proteins.</text>
</comment>
<evidence type="ECO:0000256" key="9">
    <source>
        <dbReference type="ARBA" id="ARBA00023136"/>
    </source>
</evidence>
<evidence type="ECO:0000256" key="8">
    <source>
        <dbReference type="ARBA" id="ARBA00022989"/>
    </source>
</evidence>
<dbReference type="Gene3D" id="3.30.1150.10">
    <property type="match status" value="1"/>
</dbReference>
<keyword evidence="6 10" id="KW-0812">Transmembrane</keyword>
<evidence type="ECO:0000256" key="4">
    <source>
        <dbReference type="ARBA" id="ARBA00022475"/>
    </source>
</evidence>
<evidence type="ECO:0000256" key="5">
    <source>
        <dbReference type="ARBA" id="ARBA00022519"/>
    </source>
</evidence>
<proteinExistence type="inferred from homology"/>
<feature type="compositionally biased region" description="Polar residues" evidence="11">
    <location>
        <begin position="241"/>
        <end position="252"/>
    </location>
</feature>
<feature type="region of interest" description="Disordered" evidence="11">
    <location>
        <begin position="229"/>
        <end position="252"/>
    </location>
</feature>